<keyword evidence="3" id="KW-1185">Reference proteome</keyword>
<dbReference type="InterPro" id="IPR002821">
    <property type="entry name" value="Hydantoinase_A"/>
</dbReference>
<dbReference type="AlphaFoldDB" id="A0A0E3P3Y2"/>
<dbReference type="KEGG" id="msw:MSSIT_1539"/>
<evidence type="ECO:0000313" key="3">
    <source>
        <dbReference type="Proteomes" id="UP000033111"/>
    </source>
</evidence>
<evidence type="ECO:0000259" key="1">
    <source>
        <dbReference type="Pfam" id="PF01968"/>
    </source>
</evidence>
<dbReference type="InterPro" id="IPR043129">
    <property type="entry name" value="ATPase_NBD"/>
</dbReference>
<organism evidence="2 3">
    <name type="scientific">Methanosarcina siciliae T4/M</name>
    <dbReference type="NCBI Taxonomy" id="1434120"/>
    <lineage>
        <taxon>Archaea</taxon>
        <taxon>Methanobacteriati</taxon>
        <taxon>Methanobacteriota</taxon>
        <taxon>Stenosarchaea group</taxon>
        <taxon>Methanomicrobia</taxon>
        <taxon>Methanosarcinales</taxon>
        <taxon>Methanosarcinaceae</taxon>
        <taxon>Methanosarcina</taxon>
    </lineage>
</organism>
<accession>A0A0E3P3Y2</accession>
<sequence>MRLIFADLEIHGKESKMNSKIIGLDIGGANTKLASADGKIVELHYLPLWKNTRLPEVLKEIAQRLKPEGVAVVMTGELADCFEDKEQGIRFIKETVDSAFGSEKVSYINSQGKFQSEADSLRELAAANWAASARLIGKELGDCIFVDVGSTTSDIIPIISGEHRAGLTDFERLLRSELVYAGTLRTNLAALLEKVKLEKGLCRTSSELFATTADAYLLLGKIEEAAYTCETADGAGRSRIDAMRRIARLVCADLSEVGDREICEIAEQVKEKQVSTLAEAIFEVAERNGLNMIVSAGLGEFLIQEAAERLGFECISVSGRWGEEISKVFPAYAAARLLAAEKSGN</sequence>
<protein>
    <submittedName>
        <fullName evidence="2">Putative H4MPT-linked C1 transfer pathway protein</fullName>
    </submittedName>
</protein>
<dbReference type="NCBIfam" id="TIGR03123">
    <property type="entry name" value="one_C_unchar_1"/>
    <property type="match status" value="1"/>
</dbReference>
<dbReference type="PATRIC" id="fig|1434120.4.peg.1977"/>
<dbReference type="HOGENOM" id="CLU_060932_0_0_2"/>
<dbReference type="Pfam" id="PF01968">
    <property type="entry name" value="Hydantoinase_A"/>
    <property type="match status" value="1"/>
</dbReference>
<feature type="domain" description="Hydantoinase A/oxoprolinase" evidence="1">
    <location>
        <begin position="69"/>
        <end position="339"/>
    </location>
</feature>
<evidence type="ECO:0000313" key="2">
    <source>
        <dbReference type="EMBL" id="AKB28258.1"/>
    </source>
</evidence>
<dbReference type="GO" id="GO:0016787">
    <property type="term" value="F:hydrolase activity"/>
    <property type="evidence" value="ECO:0007669"/>
    <property type="project" value="InterPro"/>
</dbReference>
<dbReference type="Proteomes" id="UP000033111">
    <property type="component" value="Chromosome"/>
</dbReference>
<reference evidence="2 3" key="1">
    <citation type="submission" date="2014-07" db="EMBL/GenBank/DDBJ databases">
        <title>Methanogenic archaea and the global carbon cycle.</title>
        <authorList>
            <person name="Henriksen J.R."/>
            <person name="Luke J."/>
            <person name="Reinhart S."/>
            <person name="Benedict M.N."/>
            <person name="Youngblut N.D."/>
            <person name="Metcalf M.E."/>
            <person name="Whitaker R.J."/>
            <person name="Metcalf W.W."/>
        </authorList>
    </citation>
    <scope>NUCLEOTIDE SEQUENCE [LARGE SCALE GENOMIC DNA]</scope>
    <source>
        <strain evidence="2 3">T4/M</strain>
    </source>
</reference>
<proteinExistence type="predicted"/>
<dbReference type="EMBL" id="CP009506">
    <property type="protein sequence ID" value="AKB28258.1"/>
    <property type="molecule type" value="Genomic_DNA"/>
</dbReference>
<dbReference type="Gene3D" id="3.30.420.40">
    <property type="match status" value="1"/>
</dbReference>
<dbReference type="InterPro" id="IPR002756">
    <property type="entry name" value="MfnF"/>
</dbReference>
<name>A0A0E3P3Y2_9EURY</name>
<dbReference type="SUPFAM" id="SSF53067">
    <property type="entry name" value="Actin-like ATPase domain"/>
    <property type="match status" value="1"/>
</dbReference>
<dbReference type="Gene3D" id="3.30.420.190">
    <property type="entry name" value="conserved archaeal protein q6m145"/>
    <property type="match status" value="1"/>
</dbReference>
<gene>
    <name evidence="2" type="ORF">MSSIT_1539</name>
</gene>